<keyword evidence="7 11" id="KW-0630">Potassium</keyword>
<dbReference type="OrthoDB" id="9788285at2"/>
<keyword evidence="2 11" id="KW-1003">Cell membrane</keyword>
<comment type="subunit">
    <text evidence="11">The system is composed of three essential subunits: KdpA, KdpB and KdpC.</text>
</comment>
<dbReference type="GO" id="GO:0016787">
    <property type="term" value="F:hydrolase activity"/>
    <property type="evidence" value="ECO:0007669"/>
    <property type="project" value="UniProtKB-KW"/>
</dbReference>
<dbReference type="PANTHER" id="PTHR30042:SF2">
    <property type="entry name" value="POTASSIUM-TRANSPORTING ATPASE KDPC SUBUNIT"/>
    <property type="match status" value="1"/>
</dbReference>
<evidence type="ECO:0000313" key="13">
    <source>
        <dbReference type="Proteomes" id="UP000382040"/>
    </source>
</evidence>
<keyword evidence="10 11" id="KW-0472">Membrane</keyword>
<dbReference type="HAMAP" id="MF_00276">
    <property type="entry name" value="KdpC"/>
    <property type="match status" value="1"/>
</dbReference>
<keyword evidence="12" id="KW-0378">Hydrolase</keyword>
<keyword evidence="9 11" id="KW-0406">Ion transport</keyword>
<gene>
    <name evidence="11" type="primary">kdpC</name>
    <name evidence="12" type="ORF">PBR20603_03135</name>
</gene>
<evidence type="ECO:0000256" key="11">
    <source>
        <dbReference type="HAMAP-Rule" id="MF_00276"/>
    </source>
</evidence>
<evidence type="ECO:0000256" key="5">
    <source>
        <dbReference type="ARBA" id="ARBA00022741"/>
    </source>
</evidence>
<dbReference type="PANTHER" id="PTHR30042">
    <property type="entry name" value="POTASSIUM-TRANSPORTING ATPASE C CHAIN"/>
    <property type="match status" value="1"/>
</dbReference>
<comment type="function">
    <text evidence="11">Part of the high-affinity ATP-driven potassium transport (or Kdp) system, which catalyzes the hydrolysis of ATP coupled with the electrogenic transport of potassium into the cytoplasm. This subunit acts as a catalytic chaperone that increases the ATP-binding affinity of the ATP-hydrolyzing subunit KdpB by the formation of a transient KdpB/KdpC/ATP ternary complex.</text>
</comment>
<name>A0A5E5BTM7_9BURK</name>
<keyword evidence="8 11" id="KW-1133">Transmembrane helix</keyword>
<sequence>MKHSVNGLETVAVSPFKGIARPVLISSVLFMLVTGVIYPLATTGAANALFPAQARGSLIEAGGHVVGSRMIGQYFTQPQYFHGRPSVTSEPDPLDPSKSVDRPYNAAMSGASNQGVASKKLLDAVAQRAREYRQENGLGADAKVPVDAVTASASGLDPHISVENARIQAARVAHARGLTLQSVLSSVERHTAGRQLGVFGEPRVNVLELNLALDAAAKRQSSAQ</sequence>
<comment type="similarity">
    <text evidence="11">Belongs to the KdpC family.</text>
</comment>
<evidence type="ECO:0000256" key="1">
    <source>
        <dbReference type="ARBA" id="ARBA00022448"/>
    </source>
</evidence>
<evidence type="ECO:0000256" key="6">
    <source>
        <dbReference type="ARBA" id="ARBA00022840"/>
    </source>
</evidence>
<evidence type="ECO:0000256" key="8">
    <source>
        <dbReference type="ARBA" id="ARBA00022989"/>
    </source>
</evidence>
<keyword evidence="1 11" id="KW-0813">Transport</keyword>
<evidence type="ECO:0000256" key="3">
    <source>
        <dbReference type="ARBA" id="ARBA00022538"/>
    </source>
</evidence>
<organism evidence="12 13">
    <name type="scientific">Pandoraea bronchicola</name>
    <dbReference type="NCBI Taxonomy" id="2508287"/>
    <lineage>
        <taxon>Bacteria</taxon>
        <taxon>Pseudomonadati</taxon>
        <taxon>Pseudomonadota</taxon>
        <taxon>Betaproteobacteria</taxon>
        <taxon>Burkholderiales</taxon>
        <taxon>Burkholderiaceae</taxon>
        <taxon>Pandoraea</taxon>
    </lineage>
</organism>
<feature type="transmembrane region" description="Helical" evidence="11">
    <location>
        <begin position="23"/>
        <end position="41"/>
    </location>
</feature>
<keyword evidence="6 11" id="KW-0067">ATP-binding</keyword>
<dbReference type="Proteomes" id="UP000382040">
    <property type="component" value="Unassembled WGS sequence"/>
</dbReference>
<dbReference type="Pfam" id="PF02669">
    <property type="entry name" value="KdpC"/>
    <property type="match status" value="1"/>
</dbReference>
<reference evidence="12 13" key="1">
    <citation type="submission" date="2019-08" db="EMBL/GenBank/DDBJ databases">
        <authorList>
            <person name="Peeters C."/>
        </authorList>
    </citation>
    <scope>NUCLEOTIDE SEQUENCE [LARGE SCALE GENOMIC DNA]</scope>
    <source>
        <strain evidence="12 13">LMG 20603</strain>
    </source>
</reference>
<dbReference type="EMBL" id="CABPST010000008">
    <property type="protein sequence ID" value="VVE89169.1"/>
    <property type="molecule type" value="Genomic_DNA"/>
</dbReference>
<accession>A0A5E5BTM7</accession>
<keyword evidence="5 11" id="KW-0547">Nucleotide-binding</keyword>
<protein>
    <recommendedName>
        <fullName evidence="11">Potassium-transporting ATPase KdpC subunit</fullName>
    </recommendedName>
    <alternativeName>
        <fullName evidence="11">ATP phosphohydrolase [potassium-transporting] C chain</fullName>
    </alternativeName>
    <alternativeName>
        <fullName evidence="11">Potassium-binding and translocating subunit C</fullName>
    </alternativeName>
    <alternativeName>
        <fullName evidence="11">Potassium-translocating ATPase C chain</fullName>
    </alternativeName>
</protein>
<dbReference type="GO" id="GO:0005886">
    <property type="term" value="C:plasma membrane"/>
    <property type="evidence" value="ECO:0007669"/>
    <property type="project" value="UniProtKB-SubCell"/>
</dbReference>
<dbReference type="GO" id="GO:0008556">
    <property type="term" value="F:P-type potassium transmembrane transporter activity"/>
    <property type="evidence" value="ECO:0007669"/>
    <property type="project" value="InterPro"/>
</dbReference>
<dbReference type="InterPro" id="IPR003820">
    <property type="entry name" value="KdpC"/>
</dbReference>
<evidence type="ECO:0000256" key="10">
    <source>
        <dbReference type="ARBA" id="ARBA00023136"/>
    </source>
</evidence>
<dbReference type="PIRSF" id="PIRSF001296">
    <property type="entry name" value="K_ATPase_KdpC"/>
    <property type="match status" value="1"/>
</dbReference>
<keyword evidence="3 11" id="KW-0633">Potassium transport</keyword>
<evidence type="ECO:0000313" key="12">
    <source>
        <dbReference type="EMBL" id="VVE89169.1"/>
    </source>
</evidence>
<dbReference type="NCBIfam" id="NF001454">
    <property type="entry name" value="PRK00315.1"/>
    <property type="match status" value="1"/>
</dbReference>
<keyword evidence="13" id="KW-1185">Reference proteome</keyword>
<comment type="subcellular location">
    <subcellularLocation>
        <location evidence="11">Cell membrane</location>
        <topology evidence="11">Single-pass membrane protein</topology>
    </subcellularLocation>
</comment>
<keyword evidence="4 11" id="KW-0812">Transmembrane</keyword>
<dbReference type="RefSeq" id="WP_150560427.1">
    <property type="nucleotide sequence ID" value="NZ_CABPST010000008.1"/>
</dbReference>
<dbReference type="NCBIfam" id="TIGR00681">
    <property type="entry name" value="kdpC"/>
    <property type="match status" value="1"/>
</dbReference>
<proteinExistence type="inferred from homology"/>
<evidence type="ECO:0000256" key="9">
    <source>
        <dbReference type="ARBA" id="ARBA00023065"/>
    </source>
</evidence>
<evidence type="ECO:0000256" key="7">
    <source>
        <dbReference type="ARBA" id="ARBA00022958"/>
    </source>
</evidence>
<evidence type="ECO:0000256" key="4">
    <source>
        <dbReference type="ARBA" id="ARBA00022692"/>
    </source>
</evidence>
<dbReference type="GO" id="GO:0005524">
    <property type="term" value="F:ATP binding"/>
    <property type="evidence" value="ECO:0007669"/>
    <property type="project" value="UniProtKB-UniRule"/>
</dbReference>
<dbReference type="AlphaFoldDB" id="A0A5E5BTM7"/>
<evidence type="ECO:0000256" key="2">
    <source>
        <dbReference type="ARBA" id="ARBA00022475"/>
    </source>
</evidence>